<dbReference type="AlphaFoldDB" id="A0A330LLK2"/>
<dbReference type="OrthoDB" id="6828104at2"/>
<protein>
    <recommendedName>
        <fullName evidence="3">NAD synthetase</fullName>
    </recommendedName>
</protein>
<name>A0A330LLK2_9GAMM</name>
<sequence length="308" mass="33247">MIDGLNTSQNTYEILKASTLRSRLDMSLDIKKIFKALDSTAETEGAGVIFIDAENVTITLRKFNSNCRINPINVVLREPPKHVTPMAYTSRLTSNVRESKLVGEAVGTALSCSSAVLAWVVVFGSGSIIPLTGGASAVVTYIGYSAAAASTLQCFVGLGRTVAEIKVPDKLDWLDSQEWYQETSAALDVVSLGGAIISGAITIKMVQRLTITGKSMPNILKGLTRQQKARLTKEIYRQNIPGISNKIYKQLVRTGDVKRRYSQTQISDAIIIQLKDALGASLSFTGSAMAGNVNTLAVGLYEELTIEH</sequence>
<keyword evidence="2" id="KW-1185">Reference proteome</keyword>
<gene>
    <name evidence="1" type="ORF">MORIYA_0240</name>
</gene>
<dbReference type="EMBL" id="LS483250">
    <property type="protein sequence ID" value="SQD76718.1"/>
    <property type="molecule type" value="Genomic_DNA"/>
</dbReference>
<reference evidence="2" key="1">
    <citation type="submission" date="2018-05" db="EMBL/GenBank/DDBJ databases">
        <authorList>
            <person name="Cea G.-C."/>
            <person name="William W."/>
        </authorList>
    </citation>
    <scope>NUCLEOTIDE SEQUENCE [LARGE SCALE GENOMIC DNA]</scope>
    <source>
        <strain evidence="2">DB21MT 5</strain>
    </source>
</reference>
<evidence type="ECO:0000313" key="1">
    <source>
        <dbReference type="EMBL" id="SQD76718.1"/>
    </source>
</evidence>
<proteinExistence type="predicted"/>
<accession>A0A330LLK2</accession>
<dbReference type="Proteomes" id="UP000250163">
    <property type="component" value="Chromosome MORIYA"/>
</dbReference>
<evidence type="ECO:0008006" key="3">
    <source>
        <dbReference type="Google" id="ProtNLM"/>
    </source>
</evidence>
<organism evidence="1 2">
    <name type="scientific">Moritella yayanosii</name>
    <dbReference type="NCBI Taxonomy" id="69539"/>
    <lineage>
        <taxon>Bacteria</taxon>
        <taxon>Pseudomonadati</taxon>
        <taxon>Pseudomonadota</taxon>
        <taxon>Gammaproteobacteria</taxon>
        <taxon>Alteromonadales</taxon>
        <taxon>Moritellaceae</taxon>
        <taxon>Moritella</taxon>
    </lineage>
</organism>
<dbReference type="RefSeq" id="WP_112711975.1">
    <property type="nucleotide sequence ID" value="NZ_LS483250.1"/>
</dbReference>
<dbReference type="KEGG" id="mya:MORIYA_0240"/>
<evidence type="ECO:0000313" key="2">
    <source>
        <dbReference type="Proteomes" id="UP000250163"/>
    </source>
</evidence>